<reference evidence="1 2" key="1">
    <citation type="submission" date="2016-07" db="EMBL/GenBank/DDBJ databases">
        <authorList>
            <person name="Jeong J.-J."/>
            <person name="Kim D.W."/>
            <person name="Sang M.K."/>
            <person name="Choi I.-G."/>
            <person name="Kim K.D."/>
        </authorList>
    </citation>
    <scope>NUCLEOTIDE SEQUENCE [LARGE SCALE GENOMIC DNA]</scope>
    <source>
        <strain evidence="1 2">UTM-3</strain>
    </source>
</reference>
<dbReference type="SUPFAM" id="SSF57783">
    <property type="entry name" value="Zinc beta-ribbon"/>
    <property type="match status" value="1"/>
</dbReference>
<evidence type="ECO:0000313" key="1">
    <source>
        <dbReference type="EMBL" id="OCA76366.1"/>
    </source>
</evidence>
<dbReference type="Proteomes" id="UP000092651">
    <property type="component" value="Unassembled WGS sequence"/>
</dbReference>
<dbReference type="OrthoDB" id="8536512at2"/>
<gene>
    <name evidence="1" type="ORF">BBI01_06645</name>
</gene>
<dbReference type="EMBL" id="MAYH01000012">
    <property type="protein sequence ID" value="OCA76366.1"/>
    <property type="molecule type" value="Genomic_DNA"/>
</dbReference>
<keyword evidence="2" id="KW-1185">Reference proteome</keyword>
<dbReference type="RefSeq" id="WP_065394036.1">
    <property type="nucleotide sequence ID" value="NZ_MAYH01000012.1"/>
</dbReference>
<dbReference type="GO" id="GO:0006260">
    <property type="term" value="P:DNA replication"/>
    <property type="evidence" value="ECO:0007669"/>
    <property type="project" value="InterPro"/>
</dbReference>
<organism evidence="1 2">
    <name type="scientific">Chryseobacterium artocarpi</name>
    <dbReference type="NCBI Taxonomy" id="1414727"/>
    <lineage>
        <taxon>Bacteria</taxon>
        <taxon>Pseudomonadati</taxon>
        <taxon>Bacteroidota</taxon>
        <taxon>Flavobacteriia</taxon>
        <taxon>Flavobacteriales</taxon>
        <taxon>Weeksellaceae</taxon>
        <taxon>Chryseobacterium group</taxon>
        <taxon>Chryseobacterium</taxon>
    </lineage>
</organism>
<dbReference type="Gene3D" id="3.90.580.10">
    <property type="entry name" value="Zinc finger, CHC2-type domain"/>
    <property type="match status" value="1"/>
</dbReference>
<evidence type="ECO:0000313" key="2">
    <source>
        <dbReference type="Proteomes" id="UP000092651"/>
    </source>
</evidence>
<dbReference type="AlphaFoldDB" id="A0A1B8ZXQ3"/>
<proteinExistence type="predicted"/>
<dbReference type="GO" id="GO:0008270">
    <property type="term" value="F:zinc ion binding"/>
    <property type="evidence" value="ECO:0007669"/>
    <property type="project" value="InterPro"/>
</dbReference>
<sequence>MNCKQFNSIPLEEVLRALGHLPTKQTQKEAWYLNPFGAESQASFKVDRGLNLWYLFSEAVGGTNTDFVQKYLGTSVKDALDWASTQNFSSFHQQAERVRKIPAEYRIDKVLDLTHPNLLQYL</sequence>
<protein>
    <recommendedName>
        <fullName evidence="3">Zinc finger CHC2-type domain-containing protein</fullName>
    </recommendedName>
</protein>
<evidence type="ECO:0008006" key="3">
    <source>
        <dbReference type="Google" id="ProtNLM"/>
    </source>
</evidence>
<dbReference type="InterPro" id="IPR036977">
    <property type="entry name" value="DNA_primase_Znf_CHC2"/>
</dbReference>
<accession>A0A1B8ZXQ3</accession>
<dbReference type="GO" id="GO:0003677">
    <property type="term" value="F:DNA binding"/>
    <property type="evidence" value="ECO:0007669"/>
    <property type="project" value="InterPro"/>
</dbReference>
<name>A0A1B8ZXQ3_9FLAO</name>
<comment type="caution">
    <text evidence="1">The sequence shown here is derived from an EMBL/GenBank/DDBJ whole genome shotgun (WGS) entry which is preliminary data.</text>
</comment>